<evidence type="ECO:0000313" key="3">
    <source>
        <dbReference type="Proteomes" id="UP000242450"/>
    </source>
</evidence>
<evidence type="ECO:0000256" key="1">
    <source>
        <dbReference type="SAM" id="SignalP"/>
    </source>
</evidence>
<keyword evidence="1" id="KW-0732">Signal</keyword>
<accession>A0A212C7Q0</accession>
<reference evidence="2 3" key="1">
    <citation type="journal article" date="2018" name="Mol. Genet. Genomics">
        <title>The red deer Cervus elaphus genome CerEla1.0: sequencing, annotating, genes, and chromosomes.</title>
        <authorList>
            <person name="Bana N.A."/>
            <person name="Nyiri A."/>
            <person name="Nagy J."/>
            <person name="Frank K."/>
            <person name="Nagy T."/>
            <person name="Steger V."/>
            <person name="Schiller M."/>
            <person name="Lakatos P."/>
            <person name="Sugar L."/>
            <person name="Horn P."/>
            <person name="Barta E."/>
            <person name="Orosz L."/>
        </authorList>
    </citation>
    <scope>NUCLEOTIDE SEQUENCE [LARGE SCALE GENOMIC DNA]</scope>
    <source>
        <strain evidence="2">Hungarian</strain>
    </source>
</reference>
<feature type="chain" id="PRO_5012510277" evidence="1">
    <location>
        <begin position="22"/>
        <end position="131"/>
    </location>
</feature>
<dbReference type="AlphaFoldDB" id="A0A212C7Q0"/>
<dbReference type="PANTHER" id="PTHR18820:SF4">
    <property type="entry name" value="CHROMOSOME 6 OPEN READING FRAME 58"/>
    <property type="match status" value="1"/>
</dbReference>
<sequence>MWSSLGIPTFLFLSFFSVGLAPDPGSTTNANDNYLPFGDEINGDSRTSNRFSEPPNSSRCAYEPGVSSSIFINSGWGGINYCVNIMYFLAAIESEFLGNLPYEYLLSRKKVSSTSGIPQYDTDEDAVIFNM</sequence>
<organism evidence="2 3">
    <name type="scientific">Cervus elaphus hippelaphus</name>
    <name type="common">European red deer</name>
    <dbReference type="NCBI Taxonomy" id="46360"/>
    <lineage>
        <taxon>Eukaryota</taxon>
        <taxon>Metazoa</taxon>
        <taxon>Chordata</taxon>
        <taxon>Craniata</taxon>
        <taxon>Vertebrata</taxon>
        <taxon>Euteleostomi</taxon>
        <taxon>Mammalia</taxon>
        <taxon>Eutheria</taxon>
        <taxon>Laurasiatheria</taxon>
        <taxon>Artiodactyla</taxon>
        <taxon>Ruminantia</taxon>
        <taxon>Pecora</taxon>
        <taxon>Cervidae</taxon>
        <taxon>Cervinae</taxon>
        <taxon>Cervus</taxon>
    </lineage>
</organism>
<gene>
    <name evidence="2" type="ORF">Celaphus_00018978</name>
</gene>
<feature type="signal peptide" evidence="1">
    <location>
        <begin position="1"/>
        <end position="21"/>
    </location>
</feature>
<evidence type="ECO:0000313" key="2">
    <source>
        <dbReference type="EMBL" id="OWK02011.1"/>
    </source>
</evidence>
<comment type="caution">
    <text evidence="2">The sequence shown here is derived from an EMBL/GenBank/DDBJ whole genome shotgun (WGS) entry which is preliminary data.</text>
</comment>
<name>A0A212C7Q0_CEREH</name>
<dbReference type="OrthoDB" id="17046at2759"/>
<proteinExistence type="predicted"/>
<keyword evidence="3" id="KW-1185">Reference proteome</keyword>
<dbReference type="GO" id="GO:0005615">
    <property type="term" value="C:extracellular space"/>
    <property type="evidence" value="ECO:0007669"/>
    <property type="project" value="TreeGrafter"/>
</dbReference>
<dbReference type="Proteomes" id="UP000242450">
    <property type="component" value="Chromosome 26"/>
</dbReference>
<dbReference type="PANTHER" id="PTHR18820">
    <property type="entry name" value="LEG1"/>
    <property type="match status" value="1"/>
</dbReference>
<protein>
    <submittedName>
        <fullName evidence="2">Uncharacterized protein</fullName>
    </submittedName>
</protein>
<dbReference type="InterPro" id="IPR008499">
    <property type="entry name" value="Leg1"/>
</dbReference>
<dbReference type="EMBL" id="MKHE01000026">
    <property type="protein sequence ID" value="OWK02011.1"/>
    <property type="molecule type" value="Genomic_DNA"/>
</dbReference>